<comment type="caution">
    <text evidence="1">The sequence shown here is derived from an EMBL/GenBank/DDBJ whole genome shotgun (WGS) entry which is preliminary data.</text>
</comment>
<name>A0ACC2N360_9HYME</name>
<reference evidence="1" key="1">
    <citation type="submission" date="2023-04" db="EMBL/GenBank/DDBJ databases">
        <title>A chromosome-level genome assembly of the parasitoid wasp Eretmocerus hayati.</title>
        <authorList>
            <person name="Zhong Y."/>
            <person name="Liu S."/>
            <person name="Liu Y."/>
        </authorList>
    </citation>
    <scope>NUCLEOTIDE SEQUENCE</scope>
    <source>
        <strain evidence="1">ZJU_SS_LIU_2023</strain>
    </source>
</reference>
<keyword evidence="2" id="KW-1185">Reference proteome</keyword>
<dbReference type="EMBL" id="CM056744">
    <property type="protein sequence ID" value="KAJ8665619.1"/>
    <property type="molecule type" value="Genomic_DNA"/>
</dbReference>
<organism evidence="1 2">
    <name type="scientific">Eretmocerus hayati</name>
    <dbReference type="NCBI Taxonomy" id="131215"/>
    <lineage>
        <taxon>Eukaryota</taxon>
        <taxon>Metazoa</taxon>
        <taxon>Ecdysozoa</taxon>
        <taxon>Arthropoda</taxon>
        <taxon>Hexapoda</taxon>
        <taxon>Insecta</taxon>
        <taxon>Pterygota</taxon>
        <taxon>Neoptera</taxon>
        <taxon>Endopterygota</taxon>
        <taxon>Hymenoptera</taxon>
        <taxon>Apocrita</taxon>
        <taxon>Proctotrupomorpha</taxon>
        <taxon>Chalcidoidea</taxon>
        <taxon>Aphelinidae</taxon>
        <taxon>Aphelininae</taxon>
        <taxon>Eretmocerus</taxon>
    </lineage>
</organism>
<proteinExistence type="predicted"/>
<feature type="non-terminal residue" evidence="1">
    <location>
        <position position="154"/>
    </location>
</feature>
<evidence type="ECO:0000313" key="2">
    <source>
        <dbReference type="Proteomes" id="UP001239111"/>
    </source>
</evidence>
<feature type="non-terminal residue" evidence="1">
    <location>
        <position position="1"/>
    </location>
</feature>
<dbReference type="Proteomes" id="UP001239111">
    <property type="component" value="Chromosome 4"/>
</dbReference>
<accession>A0ACC2N360</accession>
<gene>
    <name evidence="1" type="ORF">QAD02_007281</name>
</gene>
<protein>
    <submittedName>
        <fullName evidence="1">Uncharacterized protein</fullName>
    </submittedName>
</protein>
<evidence type="ECO:0000313" key="1">
    <source>
        <dbReference type="EMBL" id="KAJ8665619.1"/>
    </source>
</evidence>
<sequence>SRSTGPRDYGRLDYKPNYDDRSSRNGSYQLSSGSYGRNNSAAGTSRNHSSTDTALSTKSVTQVMANAQKPQLTPEGLQKALDAFIDEFILEDEDIEEAAKAFRKIFPESSHVQFVQEMLNSVIEKSDHHRNKTSLLLARLVSDQCIDLATYKNG</sequence>